<evidence type="ECO:0000256" key="1">
    <source>
        <dbReference type="SAM" id="Phobius"/>
    </source>
</evidence>
<dbReference type="AlphaFoldDB" id="A0A381WBF5"/>
<protein>
    <submittedName>
        <fullName evidence="2">Uncharacterized protein</fullName>
    </submittedName>
</protein>
<feature type="non-terminal residue" evidence="2">
    <location>
        <position position="67"/>
    </location>
</feature>
<keyword evidence="1" id="KW-1133">Transmembrane helix</keyword>
<reference evidence="2" key="1">
    <citation type="submission" date="2018-05" db="EMBL/GenBank/DDBJ databases">
        <authorList>
            <person name="Lanie J.A."/>
            <person name="Ng W.-L."/>
            <person name="Kazmierczak K.M."/>
            <person name="Andrzejewski T.M."/>
            <person name="Davidsen T.M."/>
            <person name="Wayne K.J."/>
            <person name="Tettelin H."/>
            <person name="Glass J.I."/>
            <person name="Rusch D."/>
            <person name="Podicherti R."/>
            <person name="Tsui H.-C.T."/>
            <person name="Winkler M.E."/>
        </authorList>
    </citation>
    <scope>NUCLEOTIDE SEQUENCE</scope>
</reference>
<accession>A0A381WBF5</accession>
<feature type="transmembrane region" description="Helical" evidence="1">
    <location>
        <begin position="6"/>
        <end position="25"/>
    </location>
</feature>
<name>A0A381WBF5_9ZZZZ</name>
<keyword evidence="1" id="KW-0472">Membrane</keyword>
<proteinExistence type="predicted"/>
<sequence length="67" mass="6793">MEAINILLIGAGTGAIFAIVSILIINTSNSEQYPVGGFLPALWMVADLGESSKLVAAGLLMMGGITG</sequence>
<dbReference type="EMBL" id="UINC01011270">
    <property type="protein sequence ID" value="SVA49812.1"/>
    <property type="molecule type" value="Genomic_DNA"/>
</dbReference>
<organism evidence="2">
    <name type="scientific">marine metagenome</name>
    <dbReference type="NCBI Taxonomy" id="408172"/>
    <lineage>
        <taxon>unclassified sequences</taxon>
        <taxon>metagenomes</taxon>
        <taxon>ecological metagenomes</taxon>
    </lineage>
</organism>
<evidence type="ECO:0000313" key="2">
    <source>
        <dbReference type="EMBL" id="SVA49812.1"/>
    </source>
</evidence>
<keyword evidence="1" id="KW-0812">Transmembrane</keyword>
<gene>
    <name evidence="2" type="ORF">METZ01_LOCUS102666</name>
</gene>